<dbReference type="RefSeq" id="WP_371437480.1">
    <property type="nucleotide sequence ID" value="NZ_JBHSRS010000016.1"/>
</dbReference>
<accession>A0ABW1TU00</accession>
<sequence length="159" mass="18310">MYLADQDESNGGTYPDAIAVYQNGEIQWREAKAEEDEEGTLRDQRQRAIQERITRDLQYQYLRVTPELIQKHWQFICNWRRATAFCSAVRHLNIQQYEDEVCAMVSARRTIALSEVVSEYSHAEHSVVVAAILKLSQQGRVLSDLDKLALGPRTVLEAQ</sequence>
<organism evidence="1 2">
    <name type="scientific">Polaromonas aquatica</name>
    <dbReference type="NCBI Taxonomy" id="332657"/>
    <lineage>
        <taxon>Bacteria</taxon>
        <taxon>Pseudomonadati</taxon>
        <taxon>Pseudomonadota</taxon>
        <taxon>Betaproteobacteria</taxon>
        <taxon>Burkholderiales</taxon>
        <taxon>Comamonadaceae</taxon>
        <taxon>Polaromonas</taxon>
    </lineage>
</organism>
<dbReference type="EMBL" id="JBHSRS010000016">
    <property type="protein sequence ID" value="MFC6281086.1"/>
    <property type="molecule type" value="Genomic_DNA"/>
</dbReference>
<proteinExistence type="predicted"/>
<evidence type="ECO:0008006" key="3">
    <source>
        <dbReference type="Google" id="ProtNLM"/>
    </source>
</evidence>
<reference evidence="2" key="1">
    <citation type="journal article" date="2019" name="Int. J. Syst. Evol. Microbiol.">
        <title>The Global Catalogue of Microorganisms (GCM) 10K type strain sequencing project: providing services to taxonomists for standard genome sequencing and annotation.</title>
        <authorList>
            <consortium name="The Broad Institute Genomics Platform"/>
            <consortium name="The Broad Institute Genome Sequencing Center for Infectious Disease"/>
            <person name="Wu L."/>
            <person name="Ma J."/>
        </authorList>
    </citation>
    <scope>NUCLEOTIDE SEQUENCE [LARGE SCALE GENOMIC DNA]</scope>
    <source>
        <strain evidence="2">CCUG 39402</strain>
    </source>
</reference>
<dbReference type="Proteomes" id="UP001596270">
    <property type="component" value="Unassembled WGS sequence"/>
</dbReference>
<name>A0ABW1TU00_9BURK</name>
<keyword evidence="2" id="KW-1185">Reference proteome</keyword>
<evidence type="ECO:0000313" key="1">
    <source>
        <dbReference type="EMBL" id="MFC6281086.1"/>
    </source>
</evidence>
<evidence type="ECO:0000313" key="2">
    <source>
        <dbReference type="Proteomes" id="UP001596270"/>
    </source>
</evidence>
<gene>
    <name evidence="1" type="ORF">ACFQND_07560</name>
</gene>
<comment type="caution">
    <text evidence="1">The sequence shown here is derived from an EMBL/GenBank/DDBJ whole genome shotgun (WGS) entry which is preliminary data.</text>
</comment>
<protein>
    <recommendedName>
        <fullName evidence="3">TnsA endonuclease N-terminal domain-containing protein</fullName>
    </recommendedName>
</protein>